<feature type="region of interest" description="Disordered" evidence="1">
    <location>
        <begin position="1"/>
        <end position="25"/>
    </location>
</feature>
<dbReference type="EMBL" id="JACXVP010000001">
    <property type="protein sequence ID" value="KAG5631113.1"/>
    <property type="molecule type" value="Genomic_DNA"/>
</dbReference>
<name>A0A9J6B335_SOLCO</name>
<keyword evidence="3" id="KW-1185">Reference proteome</keyword>
<organism evidence="2 3">
    <name type="scientific">Solanum commersonii</name>
    <name type="common">Commerson's wild potato</name>
    <name type="synonym">Commerson's nightshade</name>
    <dbReference type="NCBI Taxonomy" id="4109"/>
    <lineage>
        <taxon>Eukaryota</taxon>
        <taxon>Viridiplantae</taxon>
        <taxon>Streptophyta</taxon>
        <taxon>Embryophyta</taxon>
        <taxon>Tracheophyta</taxon>
        <taxon>Spermatophyta</taxon>
        <taxon>Magnoliopsida</taxon>
        <taxon>eudicotyledons</taxon>
        <taxon>Gunneridae</taxon>
        <taxon>Pentapetalae</taxon>
        <taxon>asterids</taxon>
        <taxon>lamiids</taxon>
        <taxon>Solanales</taxon>
        <taxon>Solanaceae</taxon>
        <taxon>Solanoideae</taxon>
        <taxon>Solaneae</taxon>
        <taxon>Solanum</taxon>
    </lineage>
</organism>
<proteinExistence type="predicted"/>
<comment type="caution">
    <text evidence="2">The sequence shown here is derived from an EMBL/GenBank/DDBJ whole genome shotgun (WGS) entry which is preliminary data.</text>
</comment>
<accession>A0A9J6B335</accession>
<feature type="compositionally biased region" description="Polar residues" evidence="1">
    <location>
        <begin position="9"/>
        <end position="25"/>
    </location>
</feature>
<dbReference type="OrthoDB" id="1328105at2759"/>
<gene>
    <name evidence="2" type="ORF">H5410_002830</name>
</gene>
<evidence type="ECO:0000313" key="2">
    <source>
        <dbReference type="EMBL" id="KAG5631113.1"/>
    </source>
</evidence>
<reference evidence="2 3" key="1">
    <citation type="submission" date="2020-09" db="EMBL/GenBank/DDBJ databases">
        <title>De no assembly of potato wild relative species, Solanum commersonii.</title>
        <authorList>
            <person name="Cho K."/>
        </authorList>
    </citation>
    <scope>NUCLEOTIDE SEQUENCE [LARGE SCALE GENOMIC DNA]</scope>
    <source>
        <strain evidence="2">LZ3.2</strain>
        <tissue evidence="2">Leaf</tissue>
    </source>
</reference>
<evidence type="ECO:0000313" key="3">
    <source>
        <dbReference type="Proteomes" id="UP000824120"/>
    </source>
</evidence>
<dbReference type="AlphaFoldDB" id="A0A9J6B335"/>
<sequence>MLEEVSGRSFANFSDETKTDNNMCGNMSEKEAKLFNKLLEEAERELYPGFIKRCISTGETLPKSYYDAKNMLQVWD</sequence>
<dbReference type="Proteomes" id="UP000824120">
    <property type="component" value="Chromosome 1"/>
</dbReference>
<evidence type="ECO:0000256" key="1">
    <source>
        <dbReference type="SAM" id="MobiDB-lite"/>
    </source>
</evidence>
<protein>
    <submittedName>
        <fullName evidence="2">Uncharacterized protein</fullName>
    </submittedName>
</protein>